<name>Q9G0E2_9CAUD</name>
<dbReference type="Pfam" id="PF07463">
    <property type="entry name" value="NUMOD4"/>
    <property type="match status" value="1"/>
</dbReference>
<reference evidence="2" key="1">
    <citation type="journal article" date="2001" name="Appl. Environ. Microbiol.">
        <title>Analysis of the genetic switch and replication region of a P335-type bacteriophage with an obligate lytic lifestyle on Lactococcus lactis.</title>
        <authorList>
            <person name="Madsen S.M."/>
            <person name="Mills D."/>
            <person name="Djordjevic G."/>
            <person name="Israelsen H."/>
            <person name="Klaenhammer T.R."/>
        </authorList>
    </citation>
    <scope>NUCLEOTIDE SEQUENCE</scope>
</reference>
<dbReference type="SUPFAM" id="SSF54060">
    <property type="entry name" value="His-Me finger endonucleases"/>
    <property type="match status" value="1"/>
</dbReference>
<dbReference type="InterPro" id="IPR044925">
    <property type="entry name" value="His-Me_finger_sf"/>
</dbReference>
<evidence type="ECO:0000313" key="2">
    <source>
        <dbReference type="EMBL" id="CAC04164.1"/>
    </source>
</evidence>
<feature type="domain" description="HNH nuclease" evidence="1">
    <location>
        <begin position="56"/>
        <end position="104"/>
    </location>
</feature>
<protein>
    <recommendedName>
        <fullName evidence="1">HNH nuclease domain-containing protein</fullName>
    </recommendedName>
</protein>
<dbReference type="InterPro" id="IPR003647">
    <property type="entry name" value="Intron_nuc_1_rpt"/>
</dbReference>
<dbReference type="EMBL" id="AJ292531">
    <property type="protein sequence ID" value="CAC04164.1"/>
    <property type="molecule type" value="Genomic_DNA"/>
</dbReference>
<reference evidence="2" key="3">
    <citation type="submission" date="2006-09" db="EMBL/GenBank/DDBJ databases">
        <authorList>
            <person name="Durmaz E."/>
        </authorList>
    </citation>
    <scope>NUCLEOTIDE SEQUENCE</scope>
</reference>
<evidence type="ECO:0000259" key="1">
    <source>
        <dbReference type="SMART" id="SM00507"/>
    </source>
</evidence>
<accession>Q9G0E2</accession>
<reference evidence="2" key="2">
    <citation type="journal article" date="2002" name="J. Bacteriol.">
        <title>Lactococcus lactis lytic bacteriophages of the P335 group are inhibited by overexpression of a truncated CI repressor.</title>
        <authorList>
            <person name="Durmaz E."/>
            <person name="Madsen S.M."/>
            <person name="Israelsen H."/>
            <person name="Klaenhammer T.R."/>
        </authorList>
    </citation>
    <scope>NUCLEOTIDE SEQUENCE</scope>
</reference>
<dbReference type="InterPro" id="IPR010902">
    <property type="entry name" value="NUMOD4"/>
</dbReference>
<dbReference type="GO" id="GO:0016788">
    <property type="term" value="F:hydrolase activity, acting on ester bonds"/>
    <property type="evidence" value="ECO:0007669"/>
    <property type="project" value="InterPro"/>
</dbReference>
<dbReference type="SUPFAM" id="SSF64496">
    <property type="entry name" value="DNA-binding domain of intron-encoded endonucleases"/>
    <property type="match status" value="1"/>
</dbReference>
<dbReference type="Gene3D" id="1.10.10.10">
    <property type="entry name" value="Winged helix-like DNA-binding domain superfamily/Winged helix DNA-binding domain"/>
    <property type="match status" value="1"/>
</dbReference>
<proteinExistence type="predicted"/>
<sequence length="169" mass="19670">MKEVFKNVNGFESRYQVSNFGRVISLNYNKTGKTRELKYYDTNRGYLRVTLQSGKEIQKFSVHRLVALHFCEGYFDDAVVNHIDENKHNNRADNLEWVTQKKNINSGNAILKRAISQSKAVEAYDNQGNFVMKFRSKQEAERHGYFSSAVVKCCKGKLKHYKGLVWKYA</sequence>
<dbReference type="Gene3D" id="3.90.75.20">
    <property type="match status" value="1"/>
</dbReference>
<dbReference type="InterPro" id="IPR003615">
    <property type="entry name" value="HNH_nuc"/>
</dbReference>
<dbReference type="SMART" id="SM00507">
    <property type="entry name" value="HNHc"/>
    <property type="match status" value="1"/>
</dbReference>
<dbReference type="Pfam" id="PF13392">
    <property type="entry name" value="HNH_3"/>
    <property type="match status" value="1"/>
</dbReference>
<dbReference type="SMART" id="SM00497">
    <property type="entry name" value="IENR1"/>
    <property type="match status" value="1"/>
</dbReference>
<organism evidence="2">
    <name type="scientific">Lactococcus phage phi31</name>
    <dbReference type="NCBI Taxonomy" id="46654"/>
    <lineage>
        <taxon>Viruses</taxon>
        <taxon>Duplodnaviria</taxon>
        <taxon>Heunggongvirae</taxon>
        <taxon>Uroviricota</taxon>
        <taxon>Caudoviricetes</taxon>
    </lineage>
</organism>
<dbReference type="InterPro" id="IPR036388">
    <property type="entry name" value="WH-like_DNA-bd_sf"/>
</dbReference>